<gene>
    <name evidence="2" type="ORF">MAGR_34560</name>
</gene>
<accession>A0A7I9W2T4</accession>
<evidence type="ECO:0000313" key="3">
    <source>
        <dbReference type="Proteomes" id="UP000465302"/>
    </source>
</evidence>
<dbReference type="Proteomes" id="UP000465302">
    <property type="component" value="Unassembled WGS sequence"/>
</dbReference>
<feature type="region of interest" description="Disordered" evidence="1">
    <location>
        <begin position="123"/>
        <end position="177"/>
    </location>
</feature>
<organism evidence="2 3">
    <name type="scientific">Mycolicibacterium agri</name>
    <name type="common">Mycobacterium agri</name>
    <dbReference type="NCBI Taxonomy" id="36811"/>
    <lineage>
        <taxon>Bacteria</taxon>
        <taxon>Bacillati</taxon>
        <taxon>Actinomycetota</taxon>
        <taxon>Actinomycetes</taxon>
        <taxon>Mycobacteriales</taxon>
        <taxon>Mycobacteriaceae</taxon>
        <taxon>Mycolicibacterium</taxon>
    </lineage>
</organism>
<dbReference type="EMBL" id="BLKS01000001">
    <property type="protein sequence ID" value="GFG52015.1"/>
    <property type="molecule type" value="Genomic_DNA"/>
</dbReference>
<protein>
    <submittedName>
        <fullName evidence="2">Uncharacterized protein</fullName>
    </submittedName>
</protein>
<dbReference type="AlphaFoldDB" id="A0A7I9W2T4"/>
<feature type="compositionally biased region" description="Pro residues" evidence="1">
    <location>
        <begin position="148"/>
        <end position="161"/>
    </location>
</feature>
<evidence type="ECO:0000256" key="1">
    <source>
        <dbReference type="SAM" id="MobiDB-lite"/>
    </source>
</evidence>
<sequence length="268" mass="28086">MLTMAPVANAAEPLAEIRGTVTKDRVAAGCEEMKYNPKLQDIAFAVAQMIPAPQHEVDAMIGAYRGDVRTFVGMGDPMAAAVNDAYRKGAGPAITDCYWTEYGVSFLRYEEFEEDYVGIVVGRPGVTTPPSGPGAPGGGAKPPEQQAPAPPPPPVKCPPGGPKTEVPAGETCPPPTNAIRVTFDRGIGFWTVNVKNEAGIGGKCTYRATSTTGLTGASRDFDIAPNGTASFSVPAPLPLTTYEVVTSCTGEYDGKQVEFGRDVQTVSL</sequence>
<proteinExistence type="predicted"/>
<reference evidence="2 3" key="1">
    <citation type="journal article" date="2019" name="Emerg. Microbes Infect.">
        <title>Comprehensive subspecies identification of 175 nontuberculous mycobacteria species based on 7547 genomic profiles.</title>
        <authorList>
            <person name="Matsumoto Y."/>
            <person name="Kinjo T."/>
            <person name="Motooka D."/>
            <person name="Nabeya D."/>
            <person name="Jung N."/>
            <person name="Uechi K."/>
            <person name="Horii T."/>
            <person name="Iida T."/>
            <person name="Fujita J."/>
            <person name="Nakamura S."/>
        </authorList>
    </citation>
    <scope>NUCLEOTIDE SEQUENCE [LARGE SCALE GENOMIC DNA]</scope>
    <source>
        <strain evidence="2 3">JCM 6377</strain>
    </source>
</reference>
<comment type="caution">
    <text evidence="2">The sequence shown here is derived from an EMBL/GenBank/DDBJ whole genome shotgun (WGS) entry which is preliminary data.</text>
</comment>
<name>A0A7I9W2T4_MYCAG</name>
<evidence type="ECO:0000313" key="2">
    <source>
        <dbReference type="EMBL" id="GFG52015.1"/>
    </source>
</evidence>